<keyword evidence="2" id="KW-0378">Hydrolase</keyword>
<evidence type="ECO:0000313" key="5">
    <source>
        <dbReference type="EMBL" id="RSU03376.1"/>
    </source>
</evidence>
<evidence type="ECO:0000256" key="1">
    <source>
        <dbReference type="ARBA" id="ARBA00022723"/>
    </source>
</evidence>
<accession>A0A430A8E6</accession>
<dbReference type="Gene3D" id="3.20.20.370">
    <property type="entry name" value="Glycoside hydrolase/deacetylase"/>
    <property type="match status" value="1"/>
</dbReference>
<reference evidence="5 6" key="1">
    <citation type="submission" date="2017-05" db="EMBL/GenBank/DDBJ databases">
        <title>Vagococcus spp. assemblies.</title>
        <authorList>
            <person name="Gulvik C.A."/>
        </authorList>
    </citation>
    <scope>NUCLEOTIDE SEQUENCE [LARGE SCALE GENOMIC DNA]</scope>
    <source>
        <strain evidence="5 6">CCUG 41755</strain>
    </source>
</reference>
<keyword evidence="3" id="KW-0812">Transmembrane</keyword>
<dbReference type="GO" id="GO:0005975">
    <property type="term" value="P:carbohydrate metabolic process"/>
    <property type="evidence" value="ECO:0007669"/>
    <property type="project" value="InterPro"/>
</dbReference>
<gene>
    <name evidence="5" type="ORF">CBF31_06595</name>
</gene>
<dbReference type="RefSeq" id="WP_126831585.1">
    <property type="nucleotide sequence ID" value="NZ_CBCRYB010000001.1"/>
</dbReference>
<keyword evidence="1" id="KW-0479">Metal-binding</keyword>
<dbReference type="PROSITE" id="PS51677">
    <property type="entry name" value="NODB"/>
    <property type="match status" value="1"/>
</dbReference>
<dbReference type="Proteomes" id="UP000287101">
    <property type="component" value="Unassembled WGS sequence"/>
</dbReference>
<keyword evidence="3" id="KW-0472">Membrane</keyword>
<evidence type="ECO:0000313" key="6">
    <source>
        <dbReference type="Proteomes" id="UP000287101"/>
    </source>
</evidence>
<dbReference type="SUPFAM" id="SSF88713">
    <property type="entry name" value="Glycoside hydrolase/deacetylase"/>
    <property type="match status" value="1"/>
</dbReference>
<evidence type="ECO:0000256" key="3">
    <source>
        <dbReference type="SAM" id="Phobius"/>
    </source>
</evidence>
<dbReference type="EMBL" id="NGJY01000002">
    <property type="protein sequence ID" value="RSU03376.1"/>
    <property type="molecule type" value="Genomic_DNA"/>
</dbReference>
<dbReference type="Pfam" id="PF01522">
    <property type="entry name" value="Polysacc_deac_1"/>
    <property type="match status" value="1"/>
</dbReference>
<dbReference type="AlphaFoldDB" id="A0A430A8E6"/>
<keyword evidence="6" id="KW-1185">Reference proteome</keyword>
<protein>
    <recommendedName>
        <fullName evidence="4">NodB homology domain-containing protein</fullName>
    </recommendedName>
</protein>
<dbReference type="InterPro" id="IPR050248">
    <property type="entry name" value="Polysacc_deacetylase_ArnD"/>
</dbReference>
<feature type="transmembrane region" description="Helical" evidence="3">
    <location>
        <begin position="12"/>
        <end position="30"/>
    </location>
</feature>
<keyword evidence="3" id="KW-1133">Transmembrane helix</keyword>
<name>A0A430A8E6_9ENTE</name>
<dbReference type="InterPro" id="IPR011330">
    <property type="entry name" value="Glyco_hydro/deAcase_b/a-brl"/>
</dbReference>
<dbReference type="InterPro" id="IPR002509">
    <property type="entry name" value="NODB_dom"/>
</dbReference>
<organism evidence="5 6">
    <name type="scientific">Vagococcus fessus</name>
    <dbReference type="NCBI Taxonomy" id="120370"/>
    <lineage>
        <taxon>Bacteria</taxon>
        <taxon>Bacillati</taxon>
        <taxon>Bacillota</taxon>
        <taxon>Bacilli</taxon>
        <taxon>Lactobacillales</taxon>
        <taxon>Enterococcaceae</taxon>
        <taxon>Vagococcus</taxon>
    </lineage>
</organism>
<dbReference type="GO" id="GO:0016020">
    <property type="term" value="C:membrane"/>
    <property type="evidence" value="ECO:0007669"/>
    <property type="project" value="TreeGrafter"/>
</dbReference>
<dbReference type="PANTHER" id="PTHR10587">
    <property type="entry name" value="GLYCOSYL TRANSFERASE-RELATED"/>
    <property type="match status" value="1"/>
</dbReference>
<sequence length="449" mass="51220">MKKQHTHSIYYIFYSTLFILIALFMFYSYALNTQWLTLLSDEQTHLQQKKLPFLTLVNQEDGGNTLVPLADNGKQIGKAPKDSSTKSSGFIGQSATLIKNTFKKPRELVTFETTRFTNSIISYSIIKNDYRPSLFGWKKQKTTHNDIVIYEKTGHEISFDDFKFSKRQLDRIALEVKTNALNVNKDDEKMMDKIFSRDFSIDFDNVAFTSQGLYFPTTIKKLSKKSTILDYQDVGKITSTKNYAQPKTDKLVTLTFDDGPKSDTTPELLETLKKYNVPATFFMLGSSVNTYPETAKLVYDEGFEVASHSLVHDAASAIGPQQVIDYEIENEKAIYKATGTLPTKYRPPYGDINKDASDLLQMPIIQWNIDSQDWVLKDAKKIAKSVVSNTYPGSIILIHDIHKESIKSVPIIINDLTKQGYSFVSLDDLIQEFYPGQQYFDQFENRPVA</sequence>
<proteinExistence type="predicted"/>
<comment type="caution">
    <text evidence="5">The sequence shown here is derived from an EMBL/GenBank/DDBJ whole genome shotgun (WGS) entry which is preliminary data.</text>
</comment>
<feature type="domain" description="NodB homology" evidence="4">
    <location>
        <begin position="250"/>
        <end position="424"/>
    </location>
</feature>
<dbReference type="PANTHER" id="PTHR10587:SF133">
    <property type="entry name" value="CHITIN DEACETYLASE 1-RELATED"/>
    <property type="match status" value="1"/>
</dbReference>
<evidence type="ECO:0000256" key="2">
    <source>
        <dbReference type="ARBA" id="ARBA00022801"/>
    </source>
</evidence>
<evidence type="ECO:0000259" key="4">
    <source>
        <dbReference type="PROSITE" id="PS51677"/>
    </source>
</evidence>
<dbReference type="OrthoDB" id="9812065at2"/>
<dbReference type="GO" id="GO:0016810">
    <property type="term" value="F:hydrolase activity, acting on carbon-nitrogen (but not peptide) bonds"/>
    <property type="evidence" value="ECO:0007669"/>
    <property type="project" value="InterPro"/>
</dbReference>
<dbReference type="GO" id="GO:0046872">
    <property type="term" value="F:metal ion binding"/>
    <property type="evidence" value="ECO:0007669"/>
    <property type="project" value="UniProtKB-KW"/>
</dbReference>